<evidence type="ECO:0000313" key="2">
    <source>
        <dbReference type="Proteomes" id="UP000265930"/>
    </source>
</evidence>
<dbReference type="Proteomes" id="UP000265930">
    <property type="component" value="Unassembled WGS sequence"/>
</dbReference>
<protein>
    <submittedName>
        <fullName evidence="1">AAA family ATPase</fullName>
    </submittedName>
</protein>
<dbReference type="RefSeq" id="WP_119367064.1">
    <property type="nucleotide sequence ID" value="NZ_QXDJ01000003.1"/>
</dbReference>
<comment type="caution">
    <text evidence="1">The sequence shown here is derived from an EMBL/GenBank/DDBJ whole genome shotgun (WGS) entry which is preliminary data.</text>
</comment>
<dbReference type="EMBL" id="QXDJ01000003">
    <property type="protein sequence ID" value="RII34297.1"/>
    <property type="molecule type" value="Genomic_DNA"/>
</dbReference>
<reference evidence="1 2" key="1">
    <citation type="submission" date="2018-08" db="EMBL/GenBank/DDBJ databases">
        <title>Genome of Clostridium chromiireducens C1, DSM12136.</title>
        <authorList>
            <person name="Xing M."/>
            <person name="Wei Y."/>
            <person name="Ang E.L."/>
            <person name="Zhao H."/>
            <person name="Zhang Y."/>
        </authorList>
    </citation>
    <scope>NUCLEOTIDE SEQUENCE [LARGE SCALE GENOMIC DNA]</scope>
    <source>
        <strain evidence="1 2">C1</strain>
    </source>
</reference>
<organism evidence="1 2">
    <name type="scientific">Clostridium chromiireducens</name>
    <dbReference type="NCBI Taxonomy" id="225345"/>
    <lineage>
        <taxon>Bacteria</taxon>
        <taxon>Bacillati</taxon>
        <taxon>Bacillota</taxon>
        <taxon>Clostridia</taxon>
        <taxon>Eubacteriales</taxon>
        <taxon>Clostridiaceae</taxon>
        <taxon>Clostridium</taxon>
    </lineage>
</organism>
<accession>A0A399INY0</accession>
<dbReference type="AlphaFoldDB" id="A0A399INY0"/>
<proteinExistence type="predicted"/>
<gene>
    <name evidence="1" type="ORF">D2A34_14200</name>
</gene>
<evidence type="ECO:0000313" key="1">
    <source>
        <dbReference type="EMBL" id="RII34297.1"/>
    </source>
</evidence>
<sequence length="118" mass="13382">MNIEEKNEGQKINYAVNKSTIVFDETISVNVARYQKDFENVIDVCIDNNMQLTTGLGKWYAANIIIPPRKYNMVDTGTKDDKENEIYDRVAEPLNMDDVTLVLWTLPVNYTALAGGAF</sequence>
<name>A0A399INY0_9CLOT</name>